<feature type="transmembrane region" description="Helical" evidence="1">
    <location>
        <begin position="12"/>
        <end position="31"/>
    </location>
</feature>
<proteinExistence type="predicted"/>
<sequence length="212" mass="23951">MAKVLRDKIITLLGAGFLGYYLSISLLHDLIRNNLLKLLPPINARHLPDSYVNIMGAAIFAISAYLLFNVVLEKRSFKLYKKSYLTAISLLIIVPLVIAGVFRVHAVSLVHKAEATTPKEITIRTDREGDSLMFAVGTSSATGVAKSIFFTEPLLDDFGKGIRKMELKEAVSSEEQRMDSSYLTMWIRYEIDGKWYSKILSYGQSYKFRDDK</sequence>
<keyword evidence="1" id="KW-0472">Membrane</keyword>
<gene>
    <name evidence="2" type="ORF">DesyoDRAFT_4718</name>
</gene>
<accession>H5XYW1</accession>
<dbReference type="RefSeq" id="WP_007786699.1">
    <property type="nucleotide sequence ID" value="NZ_CM001441.1"/>
</dbReference>
<keyword evidence="1" id="KW-1133">Transmembrane helix</keyword>
<dbReference type="Proteomes" id="UP000005104">
    <property type="component" value="Chromosome"/>
</dbReference>
<dbReference type="HOGENOM" id="CLU_1298141_0_0_9"/>
<dbReference type="EMBL" id="CM001441">
    <property type="protein sequence ID" value="EHQ91667.1"/>
    <property type="molecule type" value="Genomic_DNA"/>
</dbReference>
<evidence type="ECO:0000313" key="3">
    <source>
        <dbReference type="Proteomes" id="UP000005104"/>
    </source>
</evidence>
<feature type="transmembrane region" description="Helical" evidence="1">
    <location>
        <begin position="51"/>
        <end position="72"/>
    </location>
</feature>
<keyword evidence="3" id="KW-1185">Reference proteome</keyword>
<evidence type="ECO:0000313" key="2">
    <source>
        <dbReference type="EMBL" id="EHQ91667.1"/>
    </source>
</evidence>
<evidence type="ECO:0000256" key="1">
    <source>
        <dbReference type="SAM" id="Phobius"/>
    </source>
</evidence>
<reference evidence="2 3" key="1">
    <citation type="submission" date="2011-11" db="EMBL/GenBank/DDBJ databases">
        <title>The Noncontiguous Finished genome of Desulfosporosinus youngiae DSM 17734.</title>
        <authorList>
            <consortium name="US DOE Joint Genome Institute (JGI-PGF)"/>
            <person name="Lucas S."/>
            <person name="Han J."/>
            <person name="Lapidus A."/>
            <person name="Cheng J.-F."/>
            <person name="Goodwin L."/>
            <person name="Pitluck S."/>
            <person name="Peters L."/>
            <person name="Ovchinnikova G."/>
            <person name="Lu M."/>
            <person name="Land M.L."/>
            <person name="Hauser L."/>
            <person name="Pester M."/>
            <person name="Spring S."/>
            <person name="Ollivier B."/>
            <person name="Rattei T."/>
            <person name="Klenk H.-P."/>
            <person name="Wagner M."/>
            <person name="Loy A."/>
            <person name="Woyke T.J."/>
        </authorList>
    </citation>
    <scope>NUCLEOTIDE SEQUENCE [LARGE SCALE GENOMIC DNA]</scope>
    <source>
        <strain evidence="2 3">DSM 17734</strain>
    </source>
</reference>
<feature type="transmembrane region" description="Helical" evidence="1">
    <location>
        <begin position="84"/>
        <end position="102"/>
    </location>
</feature>
<name>H5XYW1_9FIRM</name>
<organism evidence="2 3">
    <name type="scientific">Desulfosporosinus youngiae DSM 17734</name>
    <dbReference type="NCBI Taxonomy" id="768710"/>
    <lineage>
        <taxon>Bacteria</taxon>
        <taxon>Bacillati</taxon>
        <taxon>Bacillota</taxon>
        <taxon>Clostridia</taxon>
        <taxon>Eubacteriales</taxon>
        <taxon>Desulfitobacteriaceae</taxon>
        <taxon>Desulfosporosinus</taxon>
    </lineage>
</organism>
<dbReference type="STRING" id="768710.DesyoDRAFT_4718"/>
<protein>
    <submittedName>
        <fullName evidence="2">Uncharacterized protein</fullName>
    </submittedName>
</protein>
<dbReference type="AlphaFoldDB" id="H5XYW1"/>
<keyword evidence="1" id="KW-0812">Transmembrane</keyword>